<evidence type="ECO:0000313" key="6">
    <source>
        <dbReference type="EMBL" id="CAD9563981.1"/>
    </source>
</evidence>
<dbReference type="EMBL" id="HBGY01006916">
    <property type="protein sequence ID" value="CAD9563981.1"/>
    <property type="molecule type" value="Transcribed_RNA"/>
</dbReference>
<accession>A0A7S2NXJ9</accession>
<dbReference type="Pfam" id="PF09420">
    <property type="entry name" value="Nop16"/>
    <property type="match status" value="1"/>
</dbReference>
<evidence type="ECO:0000256" key="3">
    <source>
        <dbReference type="ARBA" id="ARBA00015522"/>
    </source>
</evidence>
<protein>
    <recommendedName>
        <fullName evidence="3">Nucleolar protein 16</fullName>
    </recommendedName>
</protein>
<dbReference type="PANTHER" id="PTHR13243:SF1">
    <property type="entry name" value="NUCLEOLAR PROTEIN 16"/>
    <property type="match status" value="1"/>
</dbReference>
<dbReference type="GO" id="GO:0005730">
    <property type="term" value="C:nucleolus"/>
    <property type="evidence" value="ECO:0007669"/>
    <property type="project" value="UniProtKB-SubCell"/>
</dbReference>
<dbReference type="GO" id="GO:0042273">
    <property type="term" value="P:ribosomal large subunit biogenesis"/>
    <property type="evidence" value="ECO:0007669"/>
    <property type="project" value="TreeGrafter"/>
</dbReference>
<feature type="compositionally biased region" description="Basic residues" evidence="5">
    <location>
        <begin position="8"/>
        <end position="29"/>
    </location>
</feature>
<organism evidence="6">
    <name type="scientific">Leptocylindrus danicus</name>
    <dbReference type="NCBI Taxonomy" id="163516"/>
    <lineage>
        <taxon>Eukaryota</taxon>
        <taxon>Sar</taxon>
        <taxon>Stramenopiles</taxon>
        <taxon>Ochrophyta</taxon>
        <taxon>Bacillariophyta</taxon>
        <taxon>Coscinodiscophyceae</taxon>
        <taxon>Chaetocerotophycidae</taxon>
        <taxon>Leptocylindrales</taxon>
        <taxon>Leptocylindraceae</taxon>
        <taxon>Leptocylindrus</taxon>
    </lineage>
</organism>
<dbReference type="AlphaFoldDB" id="A0A7S2NXJ9"/>
<evidence type="ECO:0000256" key="5">
    <source>
        <dbReference type="SAM" id="MobiDB-lite"/>
    </source>
</evidence>
<gene>
    <name evidence="6" type="ORF">LDAN0321_LOCUS4263</name>
</gene>
<feature type="region of interest" description="Disordered" evidence="5">
    <location>
        <begin position="1"/>
        <end position="32"/>
    </location>
</feature>
<evidence type="ECO:0000256" key="4">
    <source>
        <dbReference type="ARBA" id="ARBA00023242"/>
    </source>
</evidence>
<dbReference type="InterPro" id="IPR019002">
    <property type="entry name" value="Ribosome_biogenesis_Nop16"/>
</dbReference>
<evidence type="ECO:0000256" key="1">
    <source>
        <dbReference type="ARBA" id="ARBA00004604"/>
    </source>
</evidence>
<comment type="similarity">
    <text evidence="2">Belongs to the NOP16 family.</text>
</comment>
<reference evidence="6" key="1">
    <citation type="submission" date="2021-01" db="EMBL/GenBank/DDBJ databases">
        <authorList>
            <person name="Corre E."/>
            <person name="Pelletier E."/>
            <person name="Niang G."/>
            <person name="Scheremetjew M."/>
            <person name="Finn R."/>
            <person name="Kale V."/>
            <person name="Holt S."/>
            <person name="Cochrane G."/>
            <person name="Meng A."/>
            <person name="Brown T."/>
            <person name="Cohen L."/>
        </authorList>
    </citation>
    <scope>NUCLEOTIDE SEQUENCE</scope>
    <source>
        <strain evidence="6">B650</strain>
    </source>
</reference>
<keyword evidence="4" id="KW-0539">Nucleus</keyword>
<evidence type="ECO:0000256" key="2">
    <source>
        <dbReference type="ARBA" id="ARBA00008479"/>
    </source>
</evidence>
<dbReference type="PANTHER" id="PTHR13243">
    <property type="entry name" value="HSPC111 PROTEIN-RELATED"/>
    <property type="match status" value="1"/>
</dbReference>
<proteinExistence type="inferred from homology"/>
<comment type="subcellular location">
    <subcellularLocation>
        <location evidence="1">Nucleus</location>
        <location evidence="1">Nucleolus</location>
    </subcellularLocation>
</comment>
<name>A0A7S2NXJ9_9STRA</name>
<sequence length="180" mass="20693">MRGGNSKSRNKKRRSGRIGKTKLKNRSYKVFKPPQYEDNTIAQTWDPRKSASYNLEQMGLKSHTNLNDTANASTCPSSDGKGTKVAAQLFDIPESDVIPKRTKSDIYLPMSVNDQQYMARLFAKYGDDYKKMSWDIKLNDMQHTKHKLKKMGSRYLLLSDQERAEQVTFPENVRHLAVSK</sequence>